<keyword evidence="2" id="KW-1185">Reference proteome</keyword>
<evidence type="ECO:0008006" key="3">
    <source>
        <dbReference type="Google" id="ProtNLM"/>
    </source>
</evidence>
<dbReference type="PANTHER" id="PTHR37549">
    <property type="entry name" value="LIPOPROTEIN LPRI"/>
    <property type="match status" value="1"/>
</dbReference>
<sequence length="280" mass="29730">MNRPRVRRVRREAGLIVLLTALIGLAILHGPEARAASFDCTKAKTPEERAICADPKLSDLDSQMGALWQLYSQVPMLMGGTAERRDGARAFLAARARCGSDTACLNALYVARIGALRDALKPLPSNEKSTPPGATAIATPAPAPGPVMELVGRYYEACNRLGGRPSDNSLPDMMTADLDHDGLPDYVLNPQNLHCIGASPAFCANDGCAIDIALSSKGYQQPVEARGSIPVLVQGTETTRLFLKVSRFQCNAAPGAACWADYLWANGALTPAFSTNPPAP</sequence>
<protein>
    <recommendedName>
        <fullName evidence="3">DUF1311 domain-containing protein</fullName>
    </recommendedName>
</protein>
<dbReference type="Proteomes" id="UP001203284">
    <property type="component" value="Unassembled WGS sequence"/>
</dbReference>
<dbReference type="PANTHER" id="PTHR37549:SF1">
    <property type="entry name" value="LIPOPROTEIN LPRI"/>
    <property type="match status" value="1"/>
</dbReference>
<dbReference type="EMBL" id="JALKCH010000001">
    <property type="protein sequence ID" value="MCK0195502.1"/>
    <property type="molecule type" value="Genomic_DNA"/>
</dbReference>
<reference evidence="1 2" key="1">
    <citation type="submission" date="2022-04" db="EMBL/GenBank/DDBJ databases">
        <authorList>
            <person name="Grouzdev D.S."/>
            <person name="Pantiukh K.S."/>
            <person name="Krutkina M.S."/>
        </authorList>
    </citation>
    <scope>NUCLEOTIDE SEQUENCE [LARGE SCALE GENOMIC DNA]</scope>
    <source>
        <strain evidence="1 2">6x-1</strain>
    </source>
</reference>
<proteinExistence type="predicted"/>
<organism evidence="1 2">
    <name type="scientific">Ancylobacter crimeensis</name>
    <dbReference type="NCBI Taxonomy" id="2579147"/>
    <lineage>
        <taxon>Bacteria</taxon>
        <taxon>Pseudomonadati</taxon>
        <taxon>Pseudomonadota</taxon>
        <taxon>Alphaproteobacteria</taxon>
        <taxon>Hyphomicrobiales</taxon>
        <taxon>Xanthobacteraceae</taxon>
        <taxon>Ancylobacter</taxon>
    </lineage>
</organism>
<dbReference type="RefSeq" id="WP_247025780.1">
    <property type="nucleotide sequence ID" value="NZ_JALKCH010000001.1"/>
</dbReference>
<comment type="caution">
    <text evidence="1">The sequence shown here is derived from an EMBL/GenBank/DDBJ whole genome shotgun (WGS) entry which is preliminary data.</text>
</comment>
<name>A0ABT0D6D3_9HYPH</name>
<evidence type="ECO:0000313" key="1">
    <source>
        <dbReference type="EMBL" id="MCK0195502.1"/>
    </source>
</evidence>
<evidence type="ECO:0000313" key="2">
    <source>
        <dbReference type="Proteomes" id="UP001203284"/>
    </source>
</evidence>
<gene>
    <name evidence="1" type="ORF">MWN34_01095</name>
</gene>
<dbReference type="InterPro" id="IPR052755">
    <property type="entry name" value="Lysozyme_Inhibitor_LprI"/>
</dbReference>
<accession>A0ABT0D6D3</accession>